<sequence>MLAVCMIGLDLAKNVFQAHAVDASGADLFREKLRRGQVLAFFTALPACTVAM</sequence>
<protein>
    <recommendedName>
        <fullName evidence="3">Transposase</fullName>
    </recommendedName>
</protein>
<evidence type="ECO:0000313" key="2">
    <source>
        <dbReference type="Proteomes" id="UP000318825"/>
    </source>
</evidence>
<dbReference type="EMBL" id="BJNF01000131">
    <property type="protein sequence ID" value="GEC17676.1"/>
    <property type="molecule type" value="Genomic_DNA"/>
</dbReference>
<proteinExistence type="predicted"/>
<evidence type="ECO:0008006" key="3">
    <source>
        <dbReference type="Google" id="ProtNLM"/>
    </source>
</evidence>
<dbReference type="AlphaFoldDB" id="A0A4Y3WK10"/>
<reference evidence="1 2" key="1">
    <citation type="submission" date="2019-06" db="EMBL/GenBank/DDBJ databases">
        <title>Whole genome shotgun sequence of Nitrobacter winogradskyi NBRC 14297.</title>
        <authorList>
            <person name="Hosoyama A."/>
            <person name="Uohara A."/>
            <person name="Ohji S."/>
            <person name="Ichikawa N."/>
        </authorList>
    </citation>
    <scope>NUCLEOTIDE SEQUENCE [LARGE SCALE GENOMIC DNA]</scope>
    <source>
        <strain evidence="1 2">NBRC 14297</strain>
    </source>
</reference>
<organism evidence="1 2">
    <name type="scientific">Nitrobacter winogradskyi</name>
    <name type="common">Nitrobacter agilis</name>
    <dbReference type="NCBI Taxonomy" id="913"/>
    <lineage>
        <taxon>Bacteria</taxon>
        <taxon>Pseudomonadati</taxon>
        <taxon>Pseudomonadota</taxon>
        <taxon>Alphaproteobacteria</taxon>
        <taxon>Hyphomicrobiales</taxon>
        <taxon>Nitrobacteraceae</taxon>
        <taxon>Nitrobacter</taxon>
    </lineage>
</organism>
<dbReference type="Proteomes" id="UP000318825">
    <property type="component" value="Unassembled WGS sequence"/>
</dbReference>
<gene>
    <name evidence="1" type="ORF">NWI01_35680</name>
</gene>
<comment type="caution">
    <text evidence="1">The sequence shown here is derived from an EMBL/GenBank/DDBJ whole genome shotgun (WGS) entry which is preliminary data.</text>
</comment>
<accession>A0A4Y3WK10</accession>
<name>A0A4Y3WK10_NITWI</name>
<evidence type="ECO:0000313" key="1">
    <source>
        <dbReference type="EMBL" id="GEC17676.1"/>
    </source>
</evidence>